<organism evidence="2">
    <name type="scientific">marine sediment metagenome</name>
    <dbReference type="NCBI Taxonomy" id="412755"/>
    <lineage>
        <taxon>unclassified sequences</taxon>
        <taxon>metagenomes</taxon>
        <taxon>ecological metagenomes</taxon>
    </lineage>
</organism>
<reference evidence="2" key="1">
    <citation type="journal article" date="2015" name="Nature">
        <title>Complex archaea that bridge the gap between prokaryotes and eukaryotes.</title>
        <authorList>
            <person name="Spang A."/>
            <person name="Saw J.H."/>
            <person name="Jorgensen S.L."/>
            <person name="Zaremba-Niedzwiedzka K."/>
            <person name="Martijn J."/>
            <person name="Lind A.E."/>
            <person name="van Eijk R."/>
            <person name="Schleper C."/>
            <person name="Guy L."/>
            <person name="Ettema T.J."/>
        </authorList>
    </citation>
    <scope>NUCLEOTIDE SEQUENCE</scope>
</reference>
<dbReference type="Pfam" id="PF13302">
    <property type="entry name" value="Acetyltransf_3"/>
    <property type="match status" value="1"/>
</dbReference>
<dbReference type="SUPFAM" id="SSF55729">
    <property type="entry name" value="Acyl-CoA N-acyltransferases (Nat)"/>
    <property type="match status" value="1"/>
</dbReference>
<dbReference type="EMBL" id="LAZR01000020">
    <property type="protein sequence ID" value="KKO05162.1"/>
    <property type="molecule type" value="Genomic_DNA"/>
</dbReference>
<evidence type="ECO:0000313" key="2">
    <source>
        <dbReference type="EMBL" id="KKO05162.1"/>
    </source>
</evidence>
<gene>
    <name evidence="2" type="ORF">LCGC14_0079820</name>
</gene>
<dbReference type="InterPro" id="IPR000182">
    <property type="entry name" value="GNAT_dom"/>
</dbReference>
<dbReference type="AlphaFoldDB" id="A0A0F9Y064"/>
<dbReference type="InterPro" id="IPR051531">
    <property type="entry name" value="N-acetyltransferase"/>
</dbReference>
<proteinExistence type="predicted"/>
<protein>
    <recommendedName>
        <fullName evidence="1">N-acetyltransferase domain-containing protein</fullName>
    </recommendedName>
</protein>
<sequence>MNSILLPHFEINPISERDGWRLCDFISANADYIKRYFPKTVAANLNPTLSNIFVLDKVSKFLSGKEYLFTLKEPEHRKIIGLVYLKELKRATKEAELAYCIAYPYKSKGFASLAVKAISEWGLTDQHLKQLRIIVHKSNIGSIKVAENCGYIWKETLLKEHTPPNEDPLDMELYVLKNER</sequence>
<name>A0A0F9Y064_9ZZZZ</name>
<dbReference type="GO" id="GO:0016747">
    <property type="term" value="F:acyltransferase activity, transferring groups other than amino-acyl groups"/>
    <property type="evidence" value="ECO:0007669"/>
    <property type="project" value="InterPro"/>
</dbReference>
<accession>A0A0F9Y064</accession>
<dbReference type="Gene3D" id="3.40.630.30">
    <property type="match status" value="1"/>
</dbReference>
<dbReference type="InterPro" id="IPR016181">
    <property type="entry name" value="Acyl_CoA_acyltransferase"/>
</dbReference>
<evidence type="ECO:0000259" key="1">
    <source>
        <dbReference type="Pfam" id="PF13302"/>
    </source>
</evidence>
<dbReference type="PANTHER" id="PTHR43792">
    <property type="entry name" value="GNAT FAMILY, PUTATIVE (AFU_ORTHOLOGUE AFUA_3G00765)-RELATED-RELATED"/>
    <property type="match status" value="1"/>
</dbReference>
<feature type="domain" description="N-acetyltransferase" evidence="1">
    <location>
        <begin position="12"/>
        <end position="151"/>
    </location>
</feature>
<comment type="caution">
    <text evidence="2">The sequence shown here is derived from an EMBL/GenBank/DDBJ whole genome shotgun (WGS) entry which is preliminary data.</text>
</comment>